<keyword evidence="4" id="KW-1185">Reference proteome</keyword>
<proteinExistence type="predicted"/>
<sequence>MHDMVVTFLGTTSGGGPTETRNCSSLVVDALGDGSLWMVDCAEGTVRQFAQQPYRFGDQRYLRIGRINKIFVTHMHADHTMGIITTLRNVLGIQKPKASTPDMPDPPEPIIPKVEIFGPRGMRNFIRTILTLTHTRSQDKYCVHELLLPGESPSASARSSYPDDTLHESELPGQDLPCDADGFWRNICLESVRYGGGRVKVAIDAGPIMHRDPCIGYVVREVIGPPKTEFEEGRPMPAGRNLVILGDTSDAAGIIPLVNTPPSLPSDDGTIEPSSSGLSLPRVSLLVHEATDSFIPTHIDPNRRTGKNRTAESVETKAIEKGHSTPSMAGTFARQIGAERLVLNHIGARFPAPATGRPQTGWERFRRECITEIERQAEETWRPRNGIKAIAAWDFCTIVIPPNKVETSIISYEERKSELMVWDREDQPLQRQVWEREEEVRQSLWVPGPGNVTRDATTSAGDVNMDVNPRGREPEVYRYREEKRVETVYERSVGGDSRPPTRGRGHSQARGGPYEQRREAHTRAPAGRGGASTRNSANQKRENSGSGGYGRRGGPSRGGGRGGYSYSDKRPRNL</sequence>
<feature type="region of interest" description="Disordered" evidence="1">
    <location>
        <begin position="446"/>
        <end position="574"/>
    </location>
</feature>
<organism evidence="3 4">
    <name type="scientific">Somion occarium</name>
    <dbReference type="NCBI Taxonomy" id="3059160"/>
    <lineage>
        <taxon>Eukaryota</taxon>
        <taxon>Fungi</taxon>
        <taxon>Dikarya</taxon>
        <taxon>Basidiomycota</taxon>
        <taxon>Agaricomycotina</taxon>
        <taxon>Agaricomycetes</taxon>
        <taxon>Polyporales</taxon>
        <taxon>Cerrenaceae</taxon>
        <taxon>Somion</taxon>
    </lineage>
</organism>
<dbReference type="InterPro" id="IPR036866">
    <property type="entry name" value="RibonucZ/Hydroxyglut_hydro"/>
</dbReference>
<accession>A0ABP1D550</accession>
<dbReference type="InterPro" id="IPR001279">
    <property type="entry name" value="Metallo-B-lactamas"/>
</dbReference>
<evidence type="ECO:0000259" key="2">
    <source>
        <dbReference type="Pfam" id="PF00753"/>
    </source>
</evidence>
<dbReference type="Proteomes" id="UP001497453">
    <property type="component" value="Chromosome 2"/>
</dbReference>
<dbReference type="Gene3D" id="3.60.15.10">
    <property type="entry name" value="Ribonuclease Z/Hydroxyacylglutathione hydrolase-like"/>
    <property type="match status" value="1"/>
</dbReference>
<feature type="compositionally biased region" description="Basic and acidic residues" evidence="1">
    <location>
        <begin position="469"/>
        <end position="489"/>
    </location>
</feature>
<dbReference type="Pfam" id="PF00753">
    <property type="entry name" value="Lactamase_B"/>
    <property type="match status" value="1"/>
</dbReference>
<feature type="compositionally biased region" description="Gly residues" evidence="1">
    <location>
        <begin position="545"/>
        <end position="563"/>
    </location>
</feature>
<evidence type="ECO:0000256" key="1">
    <source>
        <dbReference type="SAM" id="MobiDB-lite"/>
    </source>
</evidence>
<dbReference type="SUPFAM" id="SSF56281">
    <property type="entry name" value="Metallo-hydrolase/oxidoreductase"/>
    <property type="match status" value="1"/>
</dbReference>
<gene>
    <name evidence="3" type="ORF">GFSPODELE1_LOCUS4357</name>
</gene>
<reference evidence="4" key="1">
    <citation type="submission" date="2024-04" db="EMBL/GenBank/DDBJ databases">
        <authorList>
            <person name="Shaw F."/>
            <person name="Minotto A."/>
        </authorList>
    </citation>
    <scope>NUCLEOTIDE SEQUENCE [LARGE SCALE GENOMIC DNA]</scope>
</reference>
<dbReference type="PANTHER" id="PTHR46018">
    <property type="entry name" value="ZINC PHOSPHODIESTERASE ELAC PROTEIN 1"/>
    <property type="match status" value="1"/>
</dbReference>
<feature type="region of interest" description="Disordered" evidence="1">
    <location>
        <begin position="152"/>
        <end position="172"/>
    </location>
</feature>
<evidence type="ECO:0000313" key="3">
    <source>
        <dbReference type="EMBL" id="CAL1703016.1"/>
    </source>
</evidence>
<feature type="region of interest" description="Disordered" evidence="1">
    <location>
        <begin position="296"/>
        <end position="328"/>
    </location>
</feature>
<evidence type="ECO:0000313" key="4">
    <source>
        <dbReference type="Proteomes" id="UP001497453"/>
    </source>
</evidence>
<dbReference type="PANTHER" id="PTHR46018:SF2">
    <property type="entry name" value="ZINC PHOSPHODIESTERASE ELAC PROTEIN 1"/>
    <property type="match status" value="1"/>
</dbReference>
<protein>
    <recommendedName>
        <fullName evidence="2">Metallo-beta-lactamase domain-containing protein</fullName>
    </recommendedName>
</protein>
<feature type="compositionally biased region" description="Basic and acidic residues" evidence="1">
    <location>
        <begin position="309"/>
        <end position="323"/>
    </location>
</feature>
<dbReference type="EMBL" id="OZ037945">
    <property type="protein sequence ID" value="CAL1703016.1"/>
    <property type="molecule type" value="Genomic_DNA"/>
</dbReference>
<name>A0ABP1D550_9APHY</name>
<feature type="domain" description="Metallo-beta-lactamase" evidence="2">
    <location>
        <begin position="21"/>
        <end position="83"/>
    </location>
</feature>